<comment type="caution">
    <text evidence="1">The sequence shown here is derived from an EMBL/GenBank/DDBJ whole genome shotgun (WGS) entry which is preliminary data.</text>
</comment>
<proteinExistence type="predicted"/>
<reference evidence="1 2" key="1">
    <citation type="journal article" date="2019" name="New Phytol.">
        <title>Comparative genomics reveals unique wood-decay strategies and fruiting body development in the Schizophyllaceae.</title>
        <authorList>
            <person name="Almasi E."/>
            <person name="Sahu N."/>
            <person name="Krizsan K."/>
            <person name="Balint B."/>
            <person name="Kovacs G.M."/>
            <person name="Kiss B."/>
            <person name="Cseklye J."/>
            <person name="Drula E."/>
            <person name="Henrissat B."/>
            <person name="Nagy I."/>
            <person name="Chovatia M."/>
            <person name="Adam C."/>
            <person name="LaButti K."/>
            <person name="Lipzen A."/>
            <person name="Riley R."/>
            <person name="Grigoriev I.V."/>
            <person name="Nagy L.G."/>
        </authorList>
    </citation>
    <scope>NUCLEOTIDE SEQUENCE [LARGE SCALE GENOMIC DNA]</scope>
    <source>
        <strain evidence="1 2">NL-1724</strain>
    </source>
</reference>
<name>A0A550CSU8_9AGAR</name>
<evidence type="ECO:0000313" key="1">
    <source>
        <dbReference type="EMBL" id="TRM67862.1"/>
    </source>
</evidence>
<protein>
    <submittedName>
        <fullName evidence="1">Uncharacterized protein</fullName>
    </submittedName>
</protein>
<accession>A0A550CSU8</accession>
<sequence length="143" mass="16100">MDYRAFTDSARCILLTSLSLGASRAFSTLCDVVVSRVRLLASPSPRFRPQFRMLADSMTTVCSSRVTHALHGQIFCLIVGGGCQQFPTSRSRTRLHPSPATLLQSPLLPPLLTQPLRTLRLQAWLIDYKIVYPHIYTKVRLEQ</sequence>
<dbReference type="AlphaFoldDB" id="A0A550CSU8"/>
<keyword evidence="2" id="KW-1185">Reference proteome</keyword>
<dbReference type="Proteomes" id="UP000320762">
    <property type="component" value="Unassembled WGS sequence"/>
</dbReference>
<evidence type="ECO:0000313" key="2">
    <source>
        <dbReference type="Proteomes" id="UP000320762"/>
    </source>
</evidence>
<dbReference type="EMBL" id="VDMD01000002">
    <property type="protein sequence ID" value="TRM67862.1"/>
    <property type="molecule type" value="Genomic_DNA"/>
</dbReference>
<organism evidence="1 2">
    <name type="scientific">Schizophyllum amplum</name>
    <dbReference type="NCBI Taxonomy" id="97359"/>
    <lineage>
        <taxon>Eukaryota</taxon>
        <taxon>Fungi</taxon>
        <taxon>Dikarya</taxon>
        <taxon>Basidiomycota</taxon>
        <taxon>Agaricomycotina</taxon>
        <taxon>Agaricomycetes</taxon>
        <taxon>Agaricomycetidae</taxon>
        <taxon>Agaricales</taxon>
        <taxon>Schizophyllaceae</taxon>
        <taxon>Schizophyllum</taxon>
    </lineage>
</organism>
<gene>
    <name evidence="1" type="ORF">BD626DRAFT_107232</name>
</gene>